<dbReference type="InterPro" id="IPR042047">
    <property type="entry name" value="SleB_dom1"/>
</dbReference>
<keyword evidence="1" id="KW-0732">Signal</keyword>
<reference evidence="4 5" key="1">
    <citation type="submission" date="2022-02" db="EMBL/GenBank/DDBJ databases">
        <title>Paenibacillus sp. MBLB1776 Whole Genome Shotgun Sequencing.</title>
        <authorList>
            <person name="Hwang C.Y."/>
            <person name="Cho E.-S."/>
            <person name="Seo M.-J."/>
        </authorList>
    </citation>
    <scope>NUCLEOTIDE SEQUENCE [LARGE SCALE GENOMIC DNA]</scope>
    <source>
        <strain evidence="4 5">MBLB1776</strain>
    </source>
</reference>
<feature type="chain" id="PRO_5041658825" evidence="1">
    <location>
        <begin position="27"/>
        <end position="213"/>
    </location>
</feature>
<dbReference type="InterPro" id="IPR036365">
    <property type="entry name" value="PGBD-like_sf"/>
</dbReference>
<evidence type="ECO:0000256" key="1">
    <source>
        <dbReference type="SAM" id="SignalP"/>
    </source>
</evidence>
<dbReference type="Gene3D" id="1.10.10.2520">
    <property type="entry name" value="Cell wall hydrolase SleB, domain 1"/>
    <property type="match status" value="1"/>
</dbReference>
<dbReference type="AlphaFoldDB" id="A0AA96LHI6"/>
<dbReference type="Proteomes" id="UP001305702">
    <property type="component" value="Chromosome"/>
</dbReference>
<keyword evidence="4" id="KW-0378">Hydrolase</keyword>
<feature type="domain" description="Cell wall hydrolase SleB" evidence="3">
    <location>
        <begin position="114"/>
        <end position="211"/>
    </location>
</feature>
<sequence length="213" mass="22192">MKKVPVLLSVCACALGILGTAAPASAQSVGYGSQSADAAAVQDSLRSLGYLKVGTTGYYGTLTTEAVRSFQRAYGLPADGEADSVTFSKLKQAAPNQSVSLGQLARIIHAEARGESFQGQVAVGAVVLNRVQSNSFPDSISGVIFQPGQFSAVRDGQYQLAPDSSAYEAARTALNGYDPTGGALFYYNPAIATSSWMKARPAKLTIGNHVFTN</sequence>
<dbReference type="EMBL" id="CP130318">
    <property type="protein sequence ID" value="WNQ13384.1"/>
    <property type="molecule type" value="Genomic_DNA"/>
</dbReference>
<dbReference type="InterPro" id="IPR002477">
    <property type="entry name" value="Peptidoglycan-bd-like"/>
</dbReference>
<dbReference type="Gene3D" id="6.20.240.60">
    <property type="match status" value="1"/>
</dbReference>
<evidence type="ECO:0000259" key="2">
    <source>
        <dbReference type="Pfam" id="PF01471"/>
    </source>
</evidence>
<evidence type="ECO:0000313" key="5">
    <source>
        <dbReference type="Proteomes" id="UP001305702"/>
    </source>
</evidence>
<dbReference type="Pfam" id="PF07486">
    <property type="entry name" value="Hydrolase_2"/>
    <property type="match status" value="1"/>
</dbReference>
<dbReference type="Gene3D" id="1.10.101.10">
    <property type="entry name" value="PGBD-like superfamily/PGBD"/>
    <property type="match status" value="1"/>
</dbReference>
<feature type="signal peptide" evidence="1">
    <location>
        <begin position="1"/>
        <end position="26"/>
    </location>
</feature>
<keyword evidence="5" id="KW-1185">Reference proteome</keyword>
<name>A0AA96LHI6_9BACL</name>
<dbReference type="Pfam" id="PF01471">
    <property type="entry name" value="PG_binding_1"/>
    <property type="match status" value="1"/>
</dbReference>
<dbReference type="GO" id="GO:0016787">
    <property type="term" value="F:hydrolase activity"/>
    <property type="evidence" value="ECO:0007669"/>
    <property type="project" value="UniProtKB-KW"/>
</dbReference>
<dbReference type="InterPro" id="IPR036366">
    <property type="entry name" value="PGBDSf"/>
</dbReference>
<evidence type="ECO:0000259" key="3">
    <source>
        <dbReference type="Pfam" id="PF07486"/>
    </source>
</evidence>
<proteinExistence type="predicted"/>
<accession>A0AA96LHI6</accession>
<dbReference type="KEGG" id="paun:MJA45_10290"/>
<dbReference type="InterPro" id="IPR011105">
    <property type="entry name" value="Cell_wall_hydrolase_SleB"/>
</dbReference>
<protein>
    <submittedName>
        <fullName evidence="4">Cell wall hydrolase</fullName>
    </submittedName>
</protein>
<evidence type="ECO:0000313" key="4">
    <source>
        <dbReference type="EMBL" id="WNQ13384.1"/>
    </source>
</evidence>
<gene>
    <name evidence="4" type="ORF">MJA45_10290</name>
</gene>
<dbReference type="SUPFAM" id="SSF47090">
    <property type="entry name" value="PGBD-like"/>
    <property type="match status" value="1"/>
</dbReference>
<dbReference type="RefSeq" id="WP_315607164.1">
    <property type="nucleotide sequence ID" value="NZ_CP130318.1"/>
</dbReference>
<feature type="domain" description="Peptidoglycan binding-like" evidence="2">
    <location>
        <begin position="36"/>
        <end position="90"/>
    </location>
</feature>
<organism evidence="4 5">
    <name type="scientific">Paenibacillus aurantius</name>
    <dbReference type="NCBI Taxonomy" id="2918900"/>
    <lineage>
        <taxon>Bacteria</taxon>
        <taxon>Bacillati</taxon>
        <taxon>Bacillota</taxon>
        <taxon>Bacilli</taxon>
        <taxon>Bacillales</taxon>
        <taxon>Paenibacillaceae</taxon>
        <taxon>Paenibacillus</taxon>
    </lineage>
</organism>